<dbReference type="SUPFAM" id="SSF46689">
    <property type="entry name" value="Homeodomain-like"/>
    <property type="match status" value="1"/>
</dbReference>
<dbReference type="EMBL" id="MBFU01000083">
    <property type="protein sequence ID" value="PWA02354.1"/>
    <property type="molecule type" value="Genomic_DNA"/>
</dbReference>
<proteinExistence type="predicted"/>
<sequence length="142" mass="16443">MKKLDTKTIKGIYELTKQNYPVEEILRILNICKSTYYNYLERGENQAQTKLGRKNKLTPEIISKVIALFRNGTLTNATDDVGYIQSTYNITISDQTMRNILKENGLNATKCKKNHYYPTSTKRKEWDMPISTINGQLKIGRM</sequence>
<dbReference type="InterPro" id="IPR009057">
    <property type="entry name" value="Homeodomain-like_sf"/>
</dbReference>
<protein>
    <recommendedName>
        <fullName evidence="3">Transposase Tc1-like domain-containing protein</fullName>
    </recommendedName>
</protein>
<keyword evidence="2" id="KW-1185">Reference proteome</keyword>
<evidence type="ECO:0008006" key="3">
    <source>
        <dbReference type="Google" id="ProtNLM"/>
    </source>
</evidence>
<gene>
    <name evidence="1" type="ORF">BB558_001509</name>
</gene>
<evidence type="ECO:0000313" key="2">
    <source>
        <dbReference type="Proteomes" id="UP000245591"/>
    </source>
</evidence>
<reference evidence="1 2" key="1">
    <citation type="journal article" date="2018" name="MBio">
        <title>Comparative Genomics Reveals the Core Gene Toolbox for the Fungus-Insect Symbiosis.</title>
        <authorList>
            <person name="Wang Y."/>
            <person name="Stata M."/>
            <person name="Wang W."/>
            <person name="Stajich J.E."/>
            <person name="White M.M."/>
            <person name="Moncalvo J.M."/>
        </authorList>
    </citation>
    <scope>NUCLEOTIDE SEQUENCE [LARGE SCALE GENOMIC DNA]</scope>
    <source>
        <strain evidence="1 2">AUS-126-30</strain>
    </source>
</reference>
<name>A0A2U1JBF6_SMIAN</name>
<accession>A0A2U1JBF6</accession>
<evidence type="ECO:0000313" key="1">
    <source>
        <dbReference type="EMBL" id="PWA02354.1"/>
    </source>
</evidence>
<dbReference type="Proteomes" id="UP000245591">
    <property type="component" value="Unassembled WGS sequence"/>
</dbReference>
<organism evidence="1 2">
    <name type="scientific">Smittium angustum</name>
    <dbReference type="NCBI Taxonomy" id="133377"/>
    <lineage>
        <taxon>Eukaryota</taxon>
        <taxon>Fungi</taxon>
        <taxon>Fungi incertae sedis</taxon>
        <taxon>Zoopagomycota</taxon>
        <taxon>Kickxellomycotina</taxon>
        <taxon>Harpellomycetes</taxon>
        <taxon>Harpellales</taxon>
        <taxon>Legeriomycetaceae</taxon>
        <taxon>Smittium</taxon>
    </lineage>
</organism>
<comment type="caution">
    <text evidence="1">The sequence shown here is derived from an EMBL/GenBank/DDBJ whole genome shotgun (WGS) entry which is preliminary data.</text>
</comment>
<dbReference type="AlphaFoldDB" id="A0A2U1JBF6"/>